<evidence type="ECO:0000313" key="3">
    <source>
        <dbReference type="Proteomes" id="UP001470230"/>
    </source>
</evidence>
<dbReference type="Proteomes" id="UP001470230">
    <property type="component" value="Unassembled WGS sequence"/>
</dbReference>
<accession>A0ABR2KZF3</accession>
<organism evidence="2 3">
    <name type="scientific">Tritrichomonas musculus</name>
    <dbReference type="NCBI Taxonomy" id="1915356"/>
    <lineage>
        <taxon>Eukaryota</taxon>
        <taxon>Metamonada</taxon>
        <taxon>Parabasalia</taxon>
        <taxon>Tritrichomonadida</taxon>
        <taxon>Tritrichomonadidae</taxon>
        <taxon>Tritrichomonas</taxon>
    </lineage>
</organism>
<name>A0ABR2KZF3_9EUKA</name>
<feature type="transmembrane region" description="Helical" evidence="1">
    <location>
        <begin position="143"/>
        <end position="166"/>
    </location>
</feature>
<protein>
    <submittedName>
        <fullName evidence="2">Uncharacterized protein</fullName>
    </submittedName>
</protein>
<keyword evidence="1" id="KW-0812">Transmembrane</keyword>
<keyword evidence="1" id="KW-1133">Transmembrane helix</keyword>
<feature type="transmembrane region" description="Helical" evidence="1">
    <location>
        <begin position="221"/>
        <end position="243"/>
    </location>
</feature>
<evidence type="ECO:0000256" key="1">
    <source>
        <dbReference type="SAM" id="Phobius"/>
    </source>
</evidence>
<dbReference type="EMBL" id="JAPFFF010000002">
    <property type="protein sequence ID" value="KAK8896505.1"/>
    <property type="molecule type" value="Genomic_DNA"/>
</dbReference>
<reference evidence="2 3" key="1">
    <citation type="submission" date="2024-04" db="EMBL/GenBank/DDBJ databases">
        <title>Tritrichomonas musculus Genome.</title>
        <authorList>
            <person name="Alves-Ferreira E."/>
            <person name="Grigg M."/>
            <person name="Lorenzi H."/>
            <person name="Galac M."/>
        </authorList>
    </citation>
    <scope>NUCLEOTIDE SEQUENCE [LARGE SCALE GENOMIC DNA]</scope>
    <source>
        <strain evidence="2 3">EAF2021</strain>
    </source>
</reference>
<proteinExistence type="predicted"/>
<sequence>MSLIRKLSRESDSGSSDGFDQLSMDLPQYNQLPGISGLNNFNDNFPNSHDFEDDFAQWQLTRFNRKSIVNVSHILTSSYHCVIKNFNPLIFFYLIGSAVNFFSIRYKFWFIYIPFDAFSSLFKTSISISLVSSEQWNSRLHFLLTKSAFTTFLVNLINAFLIYQTIICLFDRSSRVTIVVVLLLAESYTTFFFPCFVFEARQLKFSSSFSFSLRISFCSQHSVQMVSLFLLSFLLHAIGPFTLGLLDWTADIMKPAVFIAVCGSERIQQ</sequence>
<keyword evidence="1" id="KW-0472">Membrane</keyword>
<feature type="transmembrane region" description="Helical" evidence="1">
    <location>
        <begin position="86"/>
        <end position="103"/>
    </location>
</feature>
<comment type="caution">
    <text evidence="2">The sequence shown here is derived from an EMBL/GenBank/DDBJ whole genome shotgun (WGS) entry which is preliminary data.</text>
</comment>
<evidence type="ECO:0000313" key="2">
    <source>
        <dbReference type="EMBL" id="KAK8896505.1"/>
    </source>
</evidence>
<gene>
    <name evidence="2" type="ORF">M9Y10_014412</name>
</gene>
<feature type="transmembrane region" description="Helical" evidence="1">
    <location>
        <begin position="178"/>
        <end position="200"/>
    </location>
</feature>
<keyword evidence="3" id="KW-1185">Reference proteome</keyword>